<dbReference type="InterPro" id="IPR016177">
    <property type="entry name" value="DNA-bd_dom_sf"/>
</dbReference>
<evidence type="ECO:0000256" key="1">
    <source>
        <dbReference type="ARBA" id="ARBA00004123"/>
    </source>
</evidence>
<dbReference type="Proteomes" id="UP000050792">
    <property type="component" value="Unassembled WGS sequence"/>
</dbReference>
<evidence type="ECO:0000313" key="8">
    <source>
        <dbReference type="Proteomes" id="UP000050792"/>
    </source>
</evidence>
<evidence type="ECO:0000259" key="7">
    <source>
        <dbReference type="PROSITE" id="PS50982"/>
    </source>
</evidence>
<dbReference type="SMART" id="SM00391">
    <property type="entry name" value="MBD"/>
    <property type="match status" value="1"/>
</dbReference>
<keyword evidence="4" id="KW-0804">Transcription</keyword>
<keyword evidence="8" id="KW-1185">Reference proteome</keyword>
<evidence type="ECO:0000256" key="3">
    <source>
        <dbReference type="ARBA" id="ARBA00023125"/>
    </source>
</evidence>
<dbReference type="GO" id="GO:0005654">
    <property type="term" value="C:nucleoplasm"/>
    <property type="evidence" value="ECO:0007669"/>
    <property type="project" value="UniProtKB-ARBA"/>
</dbReference>
<reference evidence="8" key="1">
    <citation type="submission" date="2022-06" db="EMBL/GenBank/DDBJ databases">
        <authorList>
            <person name="Berger JAMES D."/>
            <person name="Berger JAMES D."/>
        </authorList>
    </citation>
    <scope>NUCLEOTIDE SEQUENCE [LARGE SCALE GENOMIC DNA]</scope>
</reference>
<reference evidence="9" key="2">
    <citation type="submission" date="2023-11" db="UniProtKB">
        <authorList>
            <consortium name="WormBaseParasite"/>
        </authorList>
    </citation>
    <scope>IDENTIFICATION</scope>
</reference>
<dbReference type="Pfam" id="PF16564">
    <property type="entry name" value="MBDa"/>
    <property type="match status" value="1"/>
</dbReference>
<dbReference type="InterPro" id="IPR032343">
    <property type="entry name" value="MBD2/MBD3_p55-bd"/>
</dbReference>
<evidence type="ECO:0000256" key="4">
    <source>
        <dbReference type="ARBA" id="ARBA00023163"/>
    </source>
</evidence>
<keyword evidence="3" id="KW-0238">DNA-binding</keyword>
<feature type="compositionally biased region" description="Low complexity" evidence="6">
    <location>
        <begin position="139"/>
        <end position="149"/>
    </location>
</feature>
<dbReference type="SUPFAM" id="SSF54171">
    <property type="entry name" value="DNA-binding domain"/>
    <property type="match status" value="1"/>
</dbReference>
<dbReference type="InterPro" id="IPR025884">
    <property type="entry name" value="MeCpG-bd_2/3_C_dom"/>
</dbReference>
<dbReference type="GO" id="GO:0008327">
    <property type="term" value="F:methyl-CpG binding"/>
    <property type="evidence" value="ECO:0007669"/>
    <property type="project" value="TreeGrafter"/>
</dbReference>
<accession>A0AA85FXX2</accession>
<evidence type="ECO:0000256" key="6">
    <source>
        <dbReference type="SAM" id="MobiDB-lite"/>
    </source>
</evidence>
<dbReference type="PANTHER" id="PTHR12396:SF0">
    <property type="entry name" value="METHYL-CPG BINDING DOMAIN PROTEIN-LIKE, ISOFORM C"/>
    <property type="match status" value="1"/>
</dbReference>
<dbReference type="GO" id="GO:0000122">
    <property type="term" value="P:negative regulation of transcription by RNA polymerase II"/>
    <property type="evidence" value="ECO:0007669"/>
    <property type="project" value="TreeGrafter"/>
</dbReference>
<comment type="subcellular location">
    <subcellularLocation>
        <location evidence="1">Nucleus</location>
    </subcellularLocation>
</comment>
<keyword evidence="5" id="KW-0539">Nucleus</keyword>
<sequence>MFNTLDVMDLLNRRRSNFNSVHIAPASKIVSYANYGKQSQNSMSGQQPHHQQQVWPSSLPTGWRREECMRPNGLGTGKSDVYYISPQNQIVRNKQEMQTILGDKYDIGLFDWRMGKFAMSNNNSNNNANKSKRLEEPTADTSSASSPTAKVPRVDNQCSLPMRRCPFPITNDIKPVIVRSHPECKRTDVKNTNQETPHQLFWEKRLADHVAIDPDTGESFKPISLPKGIQSAGVPGYQPAQLVHSLIHALSSSSSKISPIIGQEQQPSAIEKNPCVVINHLQPMIKTFIVTDDDIRRQEARVKELRKKLEIARKKLHPRYETEREG</sequence>
<dbReference type="Pfam" id="PF14048">
    <property type="entry name" value="MBD_C"/>
    <property type="match status" value="1"/>
</dbReference>
<dbReference type="PROSITE" id="PS50982">
    <property type="entry name" value="MBD"/>
    <property type="match status" value="1"/>
</dbReference>
<feature type="region of interest" description="Disordered" evidence="6">
    <location>
        <begin position="121"/>
        <end position="153"/>
    </location>
</feature>
<dbReference type="Pfam" id="PF01429">
    <property type="entry name" value="MBD"/>
    <property type="match status" value="1"/>
</dbReference>
<evidence type="ECO:0000313" key="9">
    <source>
        <dbReference type="WBParaSite" id="SRDH1_68160.1"/>
    </source>
</evidence>
<protein>
    <recommendedName>
        <fullName evidence="7">MBD domain-containing protein</fullName>
    </recommendedName>
</protein>
<keyword evidence="2" id="KW-0805">Transcription regulation</keyword>
<proteinExistence type="predicted"/>
<dbReference type="Gene3D" id="3.30.890.10">
    <property type="entry name" value="Methyl-cpg-binding Protein 2, Chain A"/>
    <property type="match status" value="1"/>
</dbReference>
<feature type="domain" description="MBD" evidence="7">
    <location>
        <begin position="49"/>
        <end position="117"/>
    </location>
</feature>
<dbReference type="PANTHER" id="PTHR12396">
    <property type="entry name" value="METHYL-CPG BINDING PROTEIN, MBD"/>
    <property type="match status" value="1"/>
</dbReference>
<evidence type="ECO:0000256" key="2">
    <source>
        <dbReference type="ARBA" id="ARBA00023015"/>
    </source>
</evidence>
<dbReference type="GO" id="GO:0006346">
    <property type="term" value="P:DNA methylation-dependent constitutive heterochromatin formation"/>
    <property type="evidence" value="ECO:0007669"/>
    <property type="project" value="TreeGrafter"/>
</dbReference>
<dbReference type="WBParaSite" id="SRDH1_68160.1">
    <property type="protein sequence ID" value="SRDH1_68160.1"/>
    <property type="gene ID" value="SRDH1_68160"/>
</dbReference>
<dbReference type="AlphaFoldDB" id="A0AA85FXX2"/>
<evidence type="ECO:0000256" key="5">
    <source>
        <dbReference type="ARBA" id="ARBA00023242"/>
    </source>
</evidence>
<feature type="region of interest" description="Disordered" evidence="6">
    <location>
        <begin position="37"/>
        <end position="56"/>
    </location>
</feature>
<dbReference type="InterPro" id="IPR001739">
    <property type="entry name" value="Methyl_CpG_DNA-bd"/>
</dbReference>
<organism evidence="8 9">
    <name type="scientific">Schistosoma rodhaini</name>
    <dbReference type="NCBI Taxonomy" id="6188"/>
    <lineage>
        <taxon>Eukaryota</taxon>
        <taxon>Metazoa</taxon>
        <taxon>Spiralia</taxon>
        <taxon>Lophotrochozoa</taxon>
        <taxon>Platyhelminthes</taxon>
        <taxon>Trematoda</taxon>
        <taxon>Digenea</taxon>
        <taxon>Strigeidida</taxon>
        <taxon>Schistosomatoidea</taxon>
        <taxon>Schistosomatidae</taxon>
        <taxon>Schistosoma</taxon>
    </lineage>
</organism>
<name>A0AA85FXX2_9TREM</name>